<dbReference type="CTD" id="8225"/>
<feature type="domain" description="Hflx-type G" evidence="7">
    <location>
        <begin position="404"/>
        <end position="570"/>
    </location>
</feature>
<evidence type="ECO:0000256" key="4">
    <source>
        <dbReference type="ARBA" id="ARBA00023134"/>
    </source>
</evidence>
<dbReference type="CDD" id="cd01878">
    <property type="entry name" value="HflX"/>
    <property type="match status" value="1"/>
</dbReference>
<name>A0A913ZPY2_PATMI</name>
<dbReference type="FunFam" id="3.40.50.11060:FF:000002">
    <property type="entry name" value="GTP binding protein 6 (putative)"/>
    <property type="match status" value="1"/>
</dbReference>
<dbReference type="OrthoDB" id="10268034at2759"/>
<dbReference type="EnsemblMetazoa" id="XM_038197501.1">
    <property type="protein sequence ID" value="XP_038053429.1"/>
    <property type="gene ID" value="LOC119725903"/>
</dbReference>
<dbReference type="PANTHER" id="PTHR10229">
    <property type="entry name" value="GTP-BINDING PROTEIN HFLX"/>
    <property type="match status" value="1"/>
</dbReference>
<organism evidence="8 9">
    <name type="scientific">Patiria miniata</name>
    <name type="common">Bat star</name>
    <name type="synonym">Asterina miniata</name>
    <dbReference type="NCBI Taxonomy" id="46514"/>
    <lineage>
        <taxon>Eukaryota</taxon>
        <taxon>Metazoa</taxon>
        <taxon>Echinodermata</taxon>
        <taxon>Eleutherozoa</taxon>
        <taxon>Asterozoa</taxon>
        <taxon>Asteroidea</taxon>
        <taxon>Valvatacea</taxon>
        <taxon>Valvatida</taxon>
        <taxon>Asterinidae</taxon>
        <taxon>Patiria</taxon>
    </lineage>
</organism>
<dbReference type="OMA" id="IDVANKC"/>
<keyword evidence="9" id="KW-1185">Reference proteome</keyword>
<dbReference type="Pfam" id="PF16360">
    <property type="entry name" value="GTP-bdg_M"/>
    <property type="match status" value="1"/>
</dbReference>
<dbReference type="Gene3D" id="3.40.50.11060">
    <property type="entry name" value="GTPase HflX, N-terminal domain"/>
    <property type="match status" value="1"/>
</dbReference>
<dbReference type="GO" id="GO:0005737">
    <property type="term" value="C:cytoplasm"/>
    <property type="evidence" value="ECO:0007669"/>
    <property type="project" value="TreeGrafter"/>
</dbReference>
<dbReference type="PANTHER" id="PTHR10229:SF0">
    <property type="entry name" value="GTP-BINDING PROTEIN 6-RELATED"/>
    <property type="match status" value="1"/>
</dbReference>
<dbReference type="RefSeq" id="XP_038053429.1">
    <property type="nucleotide sequence ID" value="XM_038197501.1"/>
</dbReference>
<keyword evidence="1" id="KW-0479">Metal-binding</keyword>
<dbReference type="InterPro" id="IPR027417">
    <property type="entry name" value="P-loop_NTPase"/>
</dbReference>
<dbReference type="InterPro" id="IPR016496">
    <property type="entry name" value="GTPase_HflX"/>
</dbReference>
<keyword evidence="3" id="KW-0460">Magnesium</keyword>
<dbReference type="GeneID" id="119725903"/>
<dbReference type="Pfam" id="PF13167">
    <property type="entry name" value="GTP-bdg_N"/>
    <property type="match status" value="1"/>
</dbReference>
<evidence type="ECO:0000256" key="3">
    <source>
        <dbReference type="ARBA" id="ARBA00022842"/>
    </source>
</evidence>
<evidence type="ECO:0000256" key="6">
    <source>
        <dbReference type="SAM" id="MobiDB-lite"/>
    </source>
</evidence>
<dbReference type="InterPro" id="IPR030394">
    <property type="entry name" value="G_HFLX_dom"/>
</dbReference>
<dbReference type="FunFam" id="3.40.50.300:FF:000886">
    <property type="entry name" value="Putative GTP-binding protein 6"/>
    <property type="match status" value="1"/>
</dbReference>
<dbReference type="PROSITE" id="PS51705">
    <property type="entry name" value="G_HFLX"/>
    <property type="match status" value="1"/>
</dbReference>
<reference evidence="8" key="1">
    <citation type="submission" date="2022-11" db="UniProtKB">
        <authorList>
            <consortium name="EnsemblMetazoa"/>
        </authorList>
    </citation>
    <scope>IDENTIFICATION</scope>
</reference>
<keyword evidence="4" id="KW-0342">GTP-binding</keyword>
<dbReference type="InterPro" id="IPR025121">
    <property type="entry name" value="GTPase_HflX_N"/>
</dbReference>
<dbReference type="Gene3D" id="3.40.50.300">
    <property type="entry name" value="P-loop containing nucleotide triphosphate hydrolases"/>
    <property type="match status" value="1"/>
</dbReference>
<evidence type="ECO:0000256" key="1">
    <source>
        <dbReference type="ARBA" id="ARBA00022723"/>
    </source>
</evidence>
<dbReference type="GO" id="GO:0043022">
    <property type="term" value="F:ribosome binding"/>
    <property type="evidence" value="ECO:0007669"/>
    <property type="project" value="TreeGrafter"/>
</dbReference>
<evidence type="ECO:0000313" key="9">
    <source>
        <dbReference type="Proteomes" id="UP000887568"/>
    </source>
</evidence>
<dbReference type="InterPro" id="IPR042108">
    <property type="entry name" value="GTPase_HflX_N_sf"/>
</dbReference>
<dbReference type="GO" id="GO:0046872">
    <property type="term" value="F:metal ion binding"/>
    <property type="evidence" value="ECO:0007669"/>
    <property type="project" value="UniProtKB-KW"/>
</dbReference>
<evidence type="ECO:0000256" key="2">
    <source>
        <dbReference type="ARBA" id="ARBA00022741"/>
    </source>
</evidence>
<feature type="region of interest" description="Disordered" evidence="6">
    <location>
        <begin position="1"/>
        <end position="25"/>
    </location>
</feature>
<dbReference type="Pfam" id="PF01926">
    <property type="entry name" value="MMR_HSR1"/>
    <property type="match status" value="1"/>
</dbReference>
<dbReference type="InterPro" id="IPR006073">
    <property type="entry name" value="GTP-bd"/>
</dbReference>
<protein>
    <recommendedName>
        <fullName evidence="5">Putative GTP-binding protein 6</fullName>
    </recommendedName>
</protein>
<evidence type="ECO:0000313" key="8">
    <source>
        <dbReference type="EnsemblMetazoa" id="XP_038053429.1"/>
    </source>
</evidence>
<dbReference type="InterPro" id="IPR032305">
    <property type="entry name" value="GTP-bd_M"/>
</dbReference>
<dbReference type="Proteomes" id="UP000887568">
    <property type="component" value="Unplaced"/>
</dbReference>
<dbReference type="AlphaFoldDB" id="A0A913ZPY2"/>
<dbReference type="SUPFAM" id="SSF52540">
    <property type="entry name" value="P-loop containing nucleoside triphosphate hydrolases"/>
    <property type="match status" value="1"/>
</dbReference>
<evidence type="ECO:0000259" key="7">
    <source>
        <dbReference type="PROSITE" id="PS51705"/>
    </source>
</evidence>
<proteinExistence type="predicted"/>
<keyword evidence="2" id="KW-0547">Nucleotide-binding</keyword>
<evidence type="ECO:0000256" key="5">
    <source>
        <dbReference type="ARBA" id="ARBA00070394"/>
    </source>
</evidence>
<sequence length="642" mass="71335">MMMMSRGRAVVGQERPQSTVNDERRPSARRLKLTKFVIRLLHIVTIMTMSAITKIVTRTVNVTVRDTLTLCTSITRGQGFPCIPLYACHGRLLGHLSPSLNRTVGAFQCHAHCKISWSVTGTAVHLPWVRAALAWFPKSSYQTTHGVYRKHKKTKEHRTTESLGSDIRTIEDDMDDDTSEWDAILLQEEHISEDLDPPPVGGHRFLVLQPDLKIKGSKHGQVSNPQLQLEESMALIETIPDWTVVEGLVQGVKEPAKKSVFGKGTHAKLTEMIQSSPEITAVFVSVEKLSALQQKELEEAWGVQVYDRYGVVLKIFKDHARTREAKMQIALAEIPYLRSRLRNESSSMDQQRGGHSFISGGGETYLTVRQRVLKEREQKVRKALDQLKKKQTLLRSGRTKKNFPVVSVVGYTNAGKTTLIKALSGDATMQPKDQLFATLDVTAHAATLPNRMPVIYMDTVGFISALPHNLVASFAATLEDVLLSDVIVHVRDISHPDTVSQKLNVLQVLTELGVSDSLIDNMVEVCNKADKLQEPMGSEHEACGILVSADKGDGLDKLKDCIQDKLLEVTDIIPCQLEIPMSGPHLSWLYKEATVTSTEAVETDHDAHTMIVNAIMNAATFAKFRGKFGDLRKPAKSNLSSF</sequence>
<dbReference type="GO" id="GO:0005525">
    <property type="term" value="F:GTP binding"/>
    <property type="evidence" value="ECO:0007669"/>
    <property type="project" value="UniProtKB-KW"/>
</dbReference>
<accession>A0A913ZPY2</accession>
<dbReference type="NCBIfam" id="TIGR03156">
    <property type="entry name" value="GTP_HflX"/>
    <property type="match status" value="1"/>
</dbReference>